<keyword evidence="4" id="KW-0472">Membrane</keyword>
<dbReference type="GO" id="GO:0046983">
    <property type="term" value="F:protein dimerization activity"/>
    <property type="evidence" value="ECO:0007669"/>
    <property type="project" value="InterPro"/>
</dbReference>
<dbReference type="Gene3D" id="1.20.5.1930">
    <property type="match status" value="1"/>
</dbReference>
<proteinExistence type="predicted"/>
<dbReference type="OrthoDB" id="5241784at2"/>
<feature type="transmembrane region" description="Helical" evidence="4">
    <location>
        <begin position="84"/>
        <end position="106"/>
    </location>
</feature>
<evidence type="ECO:0000313" key="7">
    <source>
        <dbReference type="Proteomes" id="UP000487268"/>
    </source>
</evidence>
<dbReference type="PANTHER" id="PTHR24421">
    <property type="entry name" value="NITRATE/NITRITE SENSOR PROTEIN NARX-RELATED"/>
    <property type="match status" value="1"/>
</dbReference>
<comment type="caution">
    <text evidence="6">The sequence shown here is derived from an EMBL/GenBank/DDBJ whole genome shotgun (WGS) entry which is preliminary data.</text>
</comment>
<dbReference type="Proteomes" id="UP000487268">
    <property type="component" value="Unassembled WGS sequence"/>
</dbReference>
<evidence type="ECO:0000259" key="5">
    <source>
        <dbReference type="Pfam" id="PF07730"/>
    </source>
</evidence>
<dbReference type="InterPro" id="IPR011712">
    <property type="entry name" value="Sig_transdc_His_kin_sub3_dim/P"/>
</dbReference>
<evidence type="ECO:0000256" key="2">
    <source>
        <dbReference type="ARBA" id="ARBA00022777"/>
    </source>
</evidence>
<dbReference type="PANTHER" id="PTHR24421:SF63">
    <property type="entry name" value="SENSOR HISTIDINE KINASE DESK"/>
    <property type="match status" value="1"/>
</dbReference>
<feature type="transmembrane region" description="Helical" evidence="4">
    <location>
        <begin position="126"/>
        <end position="150"/>
    </location>
</feature>
<keyword evidence="2" id="KW-0418">Kinase</keyword>
<feature type="domain" description="Signal transduction histidine kinase subgroup 3 dimerisation and phosphoacceptor" evidence="5">
    <location>
        <begin position="192"/>
        <end position="256"/>
    </location>
</feature>
<dbReference type="GO" id="GO:0016020">
    <property type="term" value="C:membrane"/>
    <property type="evidence" value="ECO:0007669"/>
    <property type="project" value="InterPro"/>
</dbReference>
<dbReference type="GO" id="GO:0000155">
    <property type="term" value="F:phosphorelay sensor kinase activity"/>
    <property type="evidence" value="ECO:0007669"/>
    <property type="project" value="InterPro"/>
</dbReference>
<dbReference type="Gene3D" id="3.30.565.10">
    <property type="entry name" value="Histidine kinase-like ATPase, C-terminal domain"/>
    <property type="match status" value="1"/>
</dbReference>
<dbReference type="Pfam" id="PF07730">
    <property type="entry name" value="HisKA_3"/>
    <property type="match status" value="1"/>
</dbReference>
<dbReference type="InterPro" id="IPR036890">
    <property type="entry name" value="HATPase_C_sf"/>
</dbReference>
<keyword evidence="7" id="KW-1185">Reference proteome</keyword>
<dbReference type="SUPFAM" id="SSF55874">
    <property type="entry name" value="ATPase domain of HSP90 chaperone/DNA topoisomerase II/histidine kinase"/>
    <property type="match status" value="1"/>
</dbReference>
<feature type="transmembrane region" description="Helical" evidence="4">
    <location>
        <begin position="50"/>
        <end position="72"/>
    </location>
</feature>
<dbReference type="EMBL" id="WEGH01000006">
    <property type="protein sequence ID" value="MQY09612.1"/>
    <property type="molecule type" value="Genomic_DNA"/>
</dbReference>
<evidence type="ECO:0000313" key="6">
    <source>
        <dbReference type="EMBL" id="MQY09612.1"/>
    </source>
</evidence>
<dbReference type="InterPro" id="IPR050482">
    <property type="entry name" value="Sensor_HK_TwoCompSys"/>
</dbReference>
<feature type="transmembrane region" description="Helical" evidence="4">
    <location>
        <begin position="20"/>
        <end position="38"/>
    </location>
</feature>
<name>A0A7K0C922_9ACTN</name>
<sequence>MADDDPVPGDVTAALPGPRLARGMLFAVLGSFLLIVPLNVAESAPRTGGAVAPVLSGLASLVVFALLLVHCSPRARRLSVRARTAALVAQAVLTYAPLVCFGARWGGMGGFLAASLLLALPPRLGWSLLAAVSVSVAASSALAGQSLLVIAYMGQSTALVGVVVYGVTRLGEAVTALSASRAEAARLAVSEERLRFARDLHDLLSSSLSAITLKAELAHRLTRSHADRAEAEAQAVAELSRRALADVREVAATYRDLSLADECEAARSILAAAGIESGVALGLDPATIGRRVQTTLAIVLREGVTNVVRHSRARRCDIALTMDGDRVRLQIANDGAAADLVPGPVDGSGLLNLGHRLASVGGVLRTEIAADGRFVLTAAAPS</sequence>
<keyword evidence="3" id="KW-0902">Two-component regulatory system</keyword>
<evidence type="ECO:0000256" key="3">
    <source>
        <dbReference type="ARBA" id="ARBA00023012"/>
    </source>
</evidence>
<evidence type="ECO:0000256" key="1">
    <source>
        <dbReference type="ARBA" id="ARBA00022679"/>
    </source>
</evidence>
<keyword evidence="1" id="KW-0808">Transferase</keyword>
<dbReference type="RefSeq" id="WP_153541636.1">
    <property type="nucleotide sequence ID" value="NZ_WEGH01000006.1"/>
</dbReference>
<gene>
    <name evidence="6" type="ORF">ACRB68_77380</name>
</gene>
<keyword evidence="4" id="KW-1133">Transmembrane helix</keyword>
<keyword evidence="4" id="KW-0812">Transmembrane</keyword>
<protein>
    <recommendedName>
        <fullName evidence="5">Signal transduction histidine kinase subgroup 3 dimerisation and phosphoacceptor domain-containing protein</fullName>
    </recommendedName>
</protein>
<accession>A0A7K0C922</accession>
<organism evidence="6 7">
    <name type="scientific">Actinomadura macrotermitis</name>
    <dbReference type="NCBI Taxonomy" id="2585200"/>
    <lineage>
        <taxon>Bacteria</taxon>
        <taxon>Bacillati</taxon>
        <taxon>Actinomycetota</taxon>
        <taxon>Actinomycetes</taxon>
        <taxon>Streptosporangiales</taxon>
        <taxon>Thermomonosporaceae</taxon>
        <taxon>Actinomadura</taxon>
    </lineage>
</organism>
<dbReference type="CDD" id="cd16917">
    <property type="entry name" value="HATPase_UhpB-NarQ-NarX-like"/>
    <property type="match status" value="1"/>
</dbReference>
<reference evidence="6 7" key="1">
    <citation type="submission" date="2019-10" db="EMBL/GenBank/DDBJ databases">
        <title>Actinomadura rubteroloni sp. nov. and Actinomadura macrotermitis sp. nov., isolated from the gut of fungus growing-termite Macrotermes natalensis.</title>
        <authorList>
            <person name="Benndorf R."/>
            <person name="Martin K."/>
            <person name="Kuefner M."/>
            <person name="De Beer W."/>
            <person name="Kaster A.-K."/>
            <person name="Vollmers J."/>
            <person name="Poulsen M."/>
            <person name="Beemelmanns C."/>
        </authorList>
    </citation>
    <scope>NUCLEOTIDE SEQUENCE [LARGE SCALE GENOMIC DNA]</scope>
    <source>
        <strain evidence="6 7">RB68</strain>
    </source>
</reference>
<dbReference type="AlphaFoldDB" id="A0A7K0C922"/>
<evidence type="ECO:0000256" key="4">
    <source>
        <dbReference type="SAM" id="Phobius"/>
    </source>
</evidence>